<accession>A0A1E2S0U5</accession>
<dbReference type="PROSITE" id="PS50890">
    <property type="entry name" value="PUA"/>
    <property type="match status" value="1"/>
</dbReference>
<dbReference type="SUPFAM" id="SSF53633">
    <property type="entry name" value="Carbamate kinase-like"/>
    <property type="match status" value="1"/>
</dbReference>
<dbReference type="Pfam" id="PF00696">
    <property type="entry name" value="AA_kinase"/>
    <property type="match status" value="1"/>
</dbReference>
<feature type="binding site" evidence="8">
    <location>
        <position position="144"/>
    </location>
    <ligand>
        <name>substrate</name>
    </ligand>
</feature>
<dbReference type="PANTHER" id="PTHR43654">
    <property type="entry name" value="GLUTAMATE 5-KINASE"/>
    <property type="match status" value="1"/>
</dbReference>
<dbReference type="InterPro" id="IPR036393">
    <property type="entry name" value="AceGlu_kinase-like_sf"/>
</dbReference>
<dbReference type="GO" id="GO:0055129">
    <property type="term" value="P:L-proline biosynthetic process"/>
    <property type="evidence" value="ECO:0007669"/>
    <property type="project" value="UniProtKB-UniRule"/>
</dbReference>
<dbReference type="EMBL" id="MASI01000002">
    <property type="protein sequence ID" value="ODA68133.1"/>
    <property type="molecule type" value="Genomic_DNA"/>
</dbReference>
<dbReference type="AlphaFoldDB" id="A0A1E2S0U5"/>
<feature type="binding site" evidence="8">
    <location>
        <position position="156"/>
    </location>
    <ligand>
        <name>substrate</name>
    </ligand>
</feature>
<dbReference type="GO" id="GO:0003723">
    <property type="term" value="F:RNA binding"/>
    <property type="evidence" value="ECO:0007669"/>
    <property type="project" value="InterPro"/>
</dbReference>
<dbReference type="InterPro" id="IPR041739">
    <property type="entry name" value="G5K_ProB"/>
</dbReference>
<evidence type="ECO:0000256" key="7">
    <source>
        <dbReference type="ARBA" id="ARBA00022840"/>
    </source>
</evidence>
<evidence type="ECO:0000256" key="8">
    <source>
        <dbReference type="HAMAP-Rule" id="MF_00456"/>
    </source>
</evidence>
<dbReference type="InterPro" id="IPR036974">
    <property type="entry name" value="PUA_sf"/>
</dbReference>
<evidence type="ECO:0000256" key="1">
    <source>
        <dbReference type="ARBA" id="ARBA00022490"/>
    </source>
</evidence>
<dbReference type="PRINTS" id="PR00474">
    <property type="entry name" value="GLU5KINASE"/>
</dbReference>
<evidence type="ECO:0000256" key="3">
    <source>
        <dbReference type="ARBA" id="ARBA00022650"/>
    </source>
</evidence>
<dbReference type="Pfam" id="PF01472">
    <property type="entry name" value="PUA"/>
    <property type="match status" value="1"/>
</dbReference>
<feature type="binding site" evidence="8">
    <location>
        <position position="16"/>
    </location>
    <ligand>
        <name>ATP</name>
        <dbReference type="ChEBI" id="CHEBI:30616"/>
    </ligand>
</feature>
<comment type="catalytic activity">
    <reaction evidence="8">
        <text>L-glutamate + ATP = L-glutamyl 5-phosphate + ADP</text>
        <dbReference type="Rhea" id="RHEA:14877"/>
        <dbReference type="ChEBI" id="CHEBI:29985"/>
        <dbReference type="ChEBI" id="CHEBI:30616"/>
        <dbReference type="ChEBI" id="CHEBI:58274"/>
        <dbReference type="ChEBI" id="CHEBI:456216"/>
        <dbReference type="EC" id="2.7.2.11"/>
    </reaction>
</comment>
<keyword evidence="7 8" id="KW-0067">ATP-binding</keyword>
<dbReference type="SUPFAM" id="SSF88697">
    <property type="entry name" value="PUA domain-like"/>
    <property type="match status" value="1"/>
</dbReference>
<evidence type="ECO:0000313" key="11">
    <source>
        <dbReference type="Proteomes" id="UP000095087"/>
    </source>
</evidence>
<dbReference type="EC" id="2.7.2.11" evidence="8"/>
<keyword evidence="2 8" id="KW-0028">Amino-acid biosynthesis</keyword>
<comment type="subcellular location">
    <subcellularLocation>
        <location evidence="8">Cytoplasm</location>
    </subcellularLocation>
</comment>
<dbReference type="InterPro" id="IPR019797">
    <property type="entry name" value="Glutamate_5-kinase_CS"/>
</dbReference>
<dbReference type="InterPro" id="IPR002478">
    <property type="entry name" value="PUA"/>
</dbReference>
<dbReference type="GO" id="GO:0004349">
    <property type="term" value="F:glutamate 5-kinase activity"/>
    <property type="evidence" value="ECO:0007669"/>
    <property type="project" value="UniProtKB-UniRule"/>
</dbReference>
<keyword evidence="6 8" id="KW-0418">Kinase</keyword>
<feature type="binding site" evidence="8">
    <location>
        <begin position="176"/>
        <end position="177"/>
    </location>
    <ligand>
        <name>ATP</name>
        <dbReference type="ChEBI" id="CHEBI:30616"/>
    </ligand>
</feature>
<dbReference type="GO" id="GO:0005829">
    <property type="term" value="C:cytosol"/>
    <property type="evidence" value="ECO:0007669"/>
    <property type="project" value="TreeGrafter"/>
</dbReference>
<dbReference type="Proteomes" id="UP000095087">
    <property type="component" value="Unassembled WGS sequence"/>
</dbReference>
<feature type="domain" description="PUA" evidence="9">
    <location>
        <begin position="283"/>
        <end position="365"/>
    </location>
</feature>
<sequence>MSSRAEWSDAKRIVVKIGSSLLVDGATGQLKTDWLDSLLDDVNALRNAGKEVILVSSGSIALGRHALGLPKGPLRLEESQAAAAVGQIDLAHAYDSKLAERGLVAAQILLTLADTETRRRYLNARSTMNTLLKFGAVPVVNENDTVATTEIRYGDNDRLAARVATMMSADCLVLLSDIDGFYTAPPGQDSNARRIEEIREITPEIEAMAGDVGSELSKGGMVTKVEAAKIAVGAGTHMAITSGKVLNPLQALSDGEGGSWFVAHSDPVAARKRWIAGSLEPKGVLVVDAGAANALCNGKSLLPAGVKRVEGQFERGDAVSICTLEGDELGRGLAAYDHAQAASMIGRKSSEISEILGYRGRAELVHRDDMALKSSAANRKGE</sequence>
<dbReference type="PIRSF" id="PIRSF000729">
    <property type="entry name" value="GK"/>
    <property type="match status" value="1"/>
</dbReference>
<keyword evidence="5 8" id="KW-0547">Nucleotide-binding</keyword>
<evidence type="ECO:0000256" key="2">
    <source>
        <dbReference type="ARBA" id="ARBA00022605"/>
    </source>
</evidence>
<dbReference type="CDD" id="cd21157">
    <property type="entry name" value="PUA_G5K"/>
    <property type="match status" value="1"/>
</dbReference>
<reference evidence="10 11" key="1">
    <citation type="submission" date="2016-07" db="EMBL/GenBank/DDBJ databases">
        <title>Draft genome sequence of Methyloligella halotolerans C2T (VKM B-2706T=CCUG 61687T=DSM 25045T), a halotolerant polyhydroxybutyrate accumulating methylotroph.</title>
        <authorList>
            <person name="Vasilenko O.V."/>
            <person name="Doronina N.V."/>
            <person name="Poroshina M.N."/>
            <person name="Tarlachkov S.V."/>
            <person name="Trotsenko Y.A."/>
        </authorList>
    </citation>
    <scope>NUCLEOTIDE SEQUENCE [LARGE SCALE GENOMIC DNA]</scope>
    <source>
        <strain evidence="10 11">VKM B-2706</strain>
    </source>
</reference>
<evidence type="ECO:0000259" key="9">
    <source>
        <dbReference type="SMART" id="SM00359"/>
    </source>
</evidence>
<gene>
    <name evidence="8" type="primary">proB</name>
    <name evidence="10" type="ORF">A7A08_01304</name>
</gene>
<dbReference type="GO" id="GO:0005524">
    <property type="term" value="F:ATP binding"/>
    <property type="evidence" value="ECO:0007669"/>
    <property type="project" value="UniProtKB-KW"/>
</dbReference>
<dbReference type="PANTHER" id="PTHR43654:SF1">
    <property type="entry name" value="ISOPENTENYL PHOSPHATE KINASE"/>
    <property type="match status" value="1"/>
</dbReference>
<dbReference type="InterPro" id="IPR011529">
    <property type="entry name" value="Glu_5kinase"/>
</dbReference>
<keyword evidence="1 8" id="KW-0963">Cytoplasm</keyword>
<proteinExistence type="inferred from homology"/>
<dbReference type="PATRIC" id="fig|1177755.3.peg.1311"/>
<comment type="function">
    <text evidence="8">Catalyzes the transfer of a phosphate group to glutamate to form L-glutamate 5-phosphate.</text>
</comment>
<dbReference type="FunFam" id="2.30.130.10:FF:000007">
    <property type="entry name" value="Glutamate 5-kinase"/>
    <property type="match status" value="1"/>
</dbReference>
<dbReference type="SMART" id="SM00359">
    <property type="entry name" value="PUA"/>
    <property type="match status" value="1"/>
</dbReference>
<dbReference type="Gene3D" id="2.30.130.10">
    <property type="entry name" value="PUA domain"/>
    <property type="match status" value="1"/>
</dbReference>
<keyword evidence="11" id="KW-1185">Reference proteome</keyword>
<dbReference type="InterPro" id="IPR015947">
    <property type="entry name" value="PUA-like_sf"/>
</dbReference>
<evidence type="ECO:0000256" key="6">
    <source>
        <dbReference type="ARBA" id="ARBA00022777"/>
    </source>
</evidence>
<comment type="pathway">
    <text evidence="8">Amino-acid biosynthesis; L-proline biosynthesis; L-glutamate 5-semialdehyde from L-glutamate: step 1/2.</text>
</comment>
<comment type="caution">
    <text evidence="8">Lacks conserved residue(s) required for the propagation of feature annotation.</text>
</comment>
<keyword evidence="4 8" id="KW-0808">Transferase</keyword>
<keyword evidence="3 8" id="KW-0641">Proline biosynthesis</keyword>
<comment type="similarity">
    <text evidence="8">Belongs to the glutamate 5-kinase family.</text>
</comment>
<dbReference type="InterPro" id="IPR005715">
    <property type="entry name" value="Glu_5kinase/COase_Synthase"/>
</dbReference>
<feature type="binding site" evidence="8">
    <location>
        <position position="57"/>
    </location>
    <ligand>
        <name>substrate</name>
    </ligand>
</feature>
<dbReference type="PROSITE" id="PS00902">
    <property type="entry name" value="GLUTAMATE_5_KINASE"/>
    <property type="match status" value="1"/>
</dbReference>
<dbReference type="STRING" id="1177755.A7A08_01304"/>
<evidence type="ECO:0000256" key="4">
    <source>
        <dbReference type="ARBA" id="ARBA00022679"/>
    </source>
</evidence>
<evidence type="ECO:0000313" key="10">
    <source>
        <dbReference type="EMBL" id="ODA68133.1"/>
    </source>
</evidence>
<dbReference type="HAMAP" id="MF_00456">
    <property type="entry name" value="ProB"/>
    <property type="match status" value="1"/>
</dbReference>
<dbReference type="CDD" id="cd04242">
    <property type="entry name" value="AAK_G5K_ProB"/>
    <property type="match status" value="1"/>
</dbReference>
<evidence type="ECO:0000256" key="5">
    <source>
        <dbReference type="ARBA" id="ARBA00022741"/>
    </source>
</evidence>
<dbReference type="FunFam" id="3.40.1160.10:FF:000018">
    <property type="entry name" value="Glutamate 5-kinase"/>
    <property type="match status" value="1"/>
</dbReference>
<protein>
    <recommendedName>
        <fullName evidence="8">Glutamate 5-kinase</fullName>
        <ecNumber evidence="8">2.7.2.11</ecNumber>
    </recommendedName>
    <alternativeName>
        <fullName evidence="8">Gamma-glutamyl kinase</fullName>
        <shortName evidence="8">GK</shortName>
    </alternativeName>
</protein>
<dbReference type="NCBIfam" id="TIGR01027">
    <property type="entry name" value="proB"/>
    <property type="match status" value="1"/>
</dbReference>
<organism evidence="10 11">
    <name type="scientific">Methyloligella halotolerans</name>
    <dbReference type="NCBI Taxonomy" id="1177755"/>
    <lineage>
        <taxon>Bacteria</taxon>
        <taxon>Pseudomonadati</taxon>
        <taxon>Pseudomonadota</taxon>
        <taxon>Alphaproteobacteria</taxon>
        <taxon>Hyphomicrobiales</taxon>
        <taxon>Hyphomicrobiaceae</taxon>
        <taxon>Methyloligella</taxon>
    </lineage>
</organism>
<name>A0A1E2S0U5_9HYPH</name>
<dbReference type="InterPro" id="IPR001057">
    <property type="entry name" value="Glu/AcGlu_kinase"/>
</dbReference>
<dbReference type="UniPathway" id="UPA00098">
    <property type="reaction ID" value="UER00359"/>
</dbReference>
<dbReference type="InterPro" id="IPR001048">
    <property type="entry name" value="Asp/Glu/Uridylate_kinase"/>
</dbReference>
<comment type="caution">
    <text evidence="10">The sequence shown here is derived from an EMBL/GenBank/DDBJ whole genome shotgun (WGS) entry which is preliminary data.</text>
</comment>
<dbReference type="Gene3D" id="3.40.1160.10">
    <property type="entry name" value="Acetylglutamate kinase-like"/>
    <property type="match status" value="1"/>
</dbReference>